<dbReference type="RefSeq" id="WP_271021594.1">
    <property type="nucleotide sequence ID" value="NZ_JAQHXR010000003.1"/>
</dbReference>
<dbReference type="EMBL" id="JAQHXR010000003">
    <property type="protein sequence ID" value="MDA3969259.1"/>
    <property type="molecule type" value="Genomic_DNA"/>
</dbReference>
<name>A0ABT4VEY0_9HELI</name>
<organism evidence="1 2">
    <name type="scientific">Helicobacter ibis</name>
    <dbReference type="NCBI Taxonomy" id="2962633"/>
    <lineage>
        <taxon>Bacteria</taxon>
        <taxon>Pseudomonadati</taxon>
        <taxon>Campylobacterota</taxon>
        <taxon>Epsilonproteobacteria</taxon>
        <taxon>Campylobacterales</taxon>
        <taxon>Helicobacteraceae</taxon>
        <taxon>Helicobacter</taxon>
    </lineage>
</organism>
<dbReference type="Proteomes" id="UP001210261">
    <property type="component" value="Unassembled WGS sequence"/>
</dbReference>
<dbReference type="Pfam" id="PF04464">
    <property type="entry name" value="Glyphos_transf"/>
    <property type="match status" value="1"/>
</dbReference>
<sequence>MKTIIISPHHTITNWEGLRLSNFLEFSDFFLELPKLYPQIHFIFRPHPLLFDTIKQNPNLWNDSVESYLTKISRIPNMTYDDTSDYLQTFMDSSALIHDCGSFLAEYLFTEKPMLFIAKRAQANDSFTKHGKDLLDKLYLAYTQEEIINFINEVVINNNDYMKKKRVNFTNKQIIYNQGNAGKAIANDIIREIFG</sequence>
<gene>
    <name evidence="1" type="ORF">PF021_06160</name>
</gene>
<proteinExistence type="predicted"/>
<protein>
    <submittedName>
        <fullName evidence="1">CDP-glycerol glycerophosphotransferase family protein</fullName>
    </submittedName>
</protein>
<accession>A0ABT4VEY0</accession>
<dbReference type="InterPro" id="IPR043148">
    <property type="entry name" value="TagF_C"/>
</dbReference>
<dbReference type="InterPro" id="IPR007554">
    <property type="entry name" value="Glycerophosphate_synth"/>
</dbReference>
<evidence type="ECO:0000313" key="2">
    <source>
        <dbReference type="Proteomes" id="UP001210261"/>
    </source>
</evidence>
<reference evidence="1 2" key="1">
    <citation type="submission" date="2023-01" db="EMBL/GenBank/DDBJ databases">
        <title>Description of Helicobacter ibis sp. nov. isolated from faecal droppings of black-faced ibis (Theristicus melanopis).</title>
        <authorList>
            <person name="Lopez-Cantillo M."/>
            <person name="Vidal-Veuthey B."/>
            <person name="Mella A."/>
            <person name="De La Haba R."/>
            <person name="Collado L."/>
        </authorList>
    </citation>
    <scope>NUCLEOTIDE SEQUENCE [LARGE SCALE GENOMIC DNA]</scope>
    <source>
        <strain evidence="1 2">A82</strain>
    </source>
</reference>
<comment type="caution">
    <text evidence="1">The sequence shown here is derived from an EMBL/GenBank/DDBJ whole genome shotgun (WGS) entry which is preliminary data.</text>
</comment>
<dbReference type="Gene3D" id="3.40.50.12580">
    <property type="match status" value="1"/>
</dbReference>
<dbReference type="SUPFAM" id="SSF53756">
    <property type="entry name" value="UDP-Glycosyltransferase/glycogen phosphorylase"/>
    <property type="match status" value="1"/>
</dbReference>
<keyword evidence="2" id="KW-1185">Reference proteome</keyword>
<evidence type="ECO:0000313" key="1">
    <source>
        <dbReference type="EMBL" id="MDA3969259.1"/>
    </source>
</evidence>